<protein>
    <submittedName>
        <fullName evidence="1">NAD-dependent DNA ligase LigA</fullName>
        <ecNumber evidence="1">6.5.1.2</ecNumber>
    </submittedName>
</protein>
<dbReference type="Proteomes" id="UP001375539">
    <property type="component" value="Unassembled WGS sequence"/>
</dbReference>
<keyword evidence="2" id="KW-1185">Reference proteome</keyword>
<organism evidence="1 2">
    <name type="scientific">Streptomyces pratisoli</name>
    <dbReference type="NCBI Taxonomy" id="3139917"/>
    <lineage>
        <taxon>Bacteria</taxon>
        <taxon>Bacillati</taxon>
        <taxon>Actinomycetota</taxon>
        <taxon>Actinomycetes</taxon>
        <taxon>Kitasatosporales</taxon>
        <taxon>Streptomycetaceae</taxon>
        <taxon>Streptomyces</taxon>
    </lineage>
</organism>
<proteinExistence type="predicted"/>
<name>A0ACC6QNU9_9ACTN</name>
<gene>
    <name evidence="1" type="primary">ligA</name>
    <name evidence="1" type="ORF">WKI58_25835</name>
</gene>
<dbReference type="EC" id="6.5.1.2" evidence="1"/>
<keyword evidence="1" id="KW-0436">Ligase</keyword>
<evidence type="ECO:0000313" key="2">
    <source>
        <dbReference type="Proteomes" id="UP001375539"/>
    </source>
</evidence>
<accession>A0ACC6QNU9</accession>
<sequence>MAVEQQGPVPAQAREKHAQLAEQVEEHRFRYYVKDQPVISDAEFDTLLRSLEALEEDYPELRTPDSPTQKVAGPYETEFTAVEHRERMLSLDNAFDEAELVGWADRVAKEVGTSEYHFLCELKVDGLAVNLTYEKGRLTRAATRGDGRTGEDITPNVRTISDIPERLTGDRVPDLVEIRGEVYFPMEAFQELNARRVAAGEQPYANPRNSAAGSLRQKDPKVTATLPLHMVVHGIGARVGLELRRLSEAYELLHEWGLPTARHNKVVDSLDEVREFIAYFGENRHSVEHEIDGVVVKLDEIPLQGRLGSTSRAPRWAIAWKYPPEEVNTKLINIRVGVGRTGRVTPYAQVEPVTVAGSEVEFATLHNQDVVKLKGVLIGDTVVLRKAGDVIPEILGPVVDLRDGTEREFVMPAECPECGTALRPMKEGDVDLRCPNARACPAQLRERVYYLAGRKSLDIEAFGYVAAAALTKPLEPAEPPLTDEGDLFDLTVEQLLPIKAYVLDQDSGLPKRDPKTGEEKVVTVFANQQGEPKKNTLTMLENIAAARQRPLARIITGLSIRHVGPVAAEALAREFRSIDRIEQATEEELAAVEGVGPTIAASLKQWFEEDWHREILRKWRAAGVRMEEESTGEDEGPRPLEGLTVVVTGTLQDFTRDGAKEALQSRGAKVTGSVSKKTAFVVVGDNPGSKYDKAMQLKVPVLDEQGFAVLLEQGPEAARDAAVPVAE</sequence>
<comment type="caution">
    <text evidence="1">The sequence shown here is derived from an EMBL/GenBank/DDBJ whole genome shotgun (WGS) entry which is preliminary data.</text>
</comment>
<reference evidence="1" key="1">
    <citation type="submission" date="2024-03" db="EMBL/GenBank/DDBJ databases">
        <title>Novel Streptomyces species of biotechnological and ecological value are a feature of Machair soil.</title>
        <authorList>
            <person name="Prole J.R."/>
            <person name="Goodfellow M."/>
            <person name="Allenby N."/>
            <person name="Ward A.C."/>
        </authorList>
    </citation>
    <scope>NUCLEOTIDE SEQUENCE</scope>
    <source>
        <strain evidence="1">MS1.AVA.4</strain>
    </source>
</reference>
<dbReference type="EMBL" id="JBBKAI010000002">
    <property type="protein sequence ID" value="MEJ8659909.1"/>
    <property type="molecule type" value="Genomic_DNA"/>
</dbReference>
<evidence type="ECO:0000313" key="1">
    <source>
        <dbReference type="EMBL" id="MEJ8659909.1"/>
    </source>
</evidence>